<keyword evidence="5" id="KW-0249">Electron transport</keyword>
<organism evidence="12 13">
    <name type="scientific">endosymbiont of Ridgeia piscesae</name>
    <dbReference type="NCBI Taxonomy" id="54398"/>
    <lineage>
        <taxon>Bacteria</taxon>
        <taxon>Pseudomonadati</taxon>
        <taxon>Pseudomonadota</taxon>
        <taxon>Gammaproteobacteria</taxon>
        <taxon>sulfur-oxidizing symbionts</taxon>
    </lineage>
</organism>
<dbReference type="Proteomes" id="UP000051634">
    <property type="component" value="Unassembled WGS sequence"/>
</dbReference>
<dbReference type="GO" id="GO:0020037">
    <property type="term" value="F:heme binding"/>
    <property type="evidence" value="ECO:0007669"/>
    <property type="project" value="InterPro"/>
</dbReference>
<dbReference type="InterPro" id="IPR036909">
    <property type="entry name" value="Cyt_c-like_dom_sf"/>
</dbReference>
<dbReference type="Gene3D" id="1.10.760.10">
    <property type="entry name" value="Cytochrome c-like domain"/>
    <property type="match status" value="1"/>
</dbReference>
<evidence type="ECO:0000256" key="2">
    <source>
        <dbReference type="ARBA" id="ARBA00022448"/>
    </source>
</evidence>
<evidence type="ECO:0000256" key="5">
    <source>
        <dbReference type="ARBA" id="ARBA00022982"/>
    </source>
</evidence>
<reference evidence="13 14" key="1">
    <citation type="submission" date="2015-11" db="EMBL/GenBank/DDBJ databases">
        <title>The genome of Candidatus Endoriftia persephone in Ridgeia piscesae and population structure of the North Eastern Pacific vestimentiferan symbionts.</title>
        <authorList>
            <person name="Perez M."/>
            <person name="Juniper K.S."/>
        </authorList>
    </citation>
    <scope>NUCLEOTIDE SEQUENCE [LARGE SCALE GENOMIC DNA]</scope>
    <source>
        <strain evidence="12">Ind10</strain>
        <strain evidence="11">Ind11</strain>
    </source>
</reference>
<dbReference type="GO" id="GO:0009055">
    <property type="term" value="F:electron transfer activity"/>
    <property type="evidence" value="ECO:0007669"/>
    <property type="project" value="InterPro"/>
</dbReference>
<keyword evidence="9" id="KW-0732">Signal</keyword>
<comment type="PTM">
    <text evidence="8">Binds 1 heme c group covalently per subunit.</text>
</comment>
<dbReference type="Proteomes" id="UP000051276">
    <property type="component" value="Unassembled WGS sequence"/>
</dbReference>
<evidence type="ECO:0000313" key="13">
    <source>
        <dbReference type="Proteomes" id="UP000051276"/>
    </source>
</evidence>
<dbReference type="InterPro" id="IPR002324">
    <property type="entry name" value="Cyt_c_ID"/>
</dbReference>
<dbReference type="InterPro" id="IPR009056">
    <property type="entry name" value="Cyt_c-like_dom"/>
</dbReference>
<accession>A0A0T5Z6Q8</accession>
<feature type="domain" description="Cytochrome c" evidence="10">
    <location>
        <begin position="26"/>
        <end position="111"/>
    </location>
</feature>
<feature type="binding site" description="covalent" evidence="8">
    <location>
        <position position="40"/>
    </location>
    <ligand>
        <name>heme c</name>
        <dbReference type="ChEBI" id="CHEBI:61717"/>
    </ligand>
</feature>
<keyword evidence="4 8" id="KW-0479">Metal-binding</keyword>
<keyword evidence="14" id="KW-1185">Reference proteome</keyword>
<evidence type="ECO:0000256" key="1">
    <source>
        <dbReference type="ARBA" id="ARBA00021020"/>
    </source>
</evidence>
<dbReference type="PRINTS" id="PR00606">
    <property type="entry name" value="CYTCHROMECID"/>
</dbReference>
<keyword evidence="6 8" id="KW-0408">Iron</keyword>
<evidence type="ECO:0000313" key="11">
    <source>
        <dbReference type="EMBL" id="KRT56605.1"/>
    </source>
</evidence>
<feature type="binding site" description="covalent" evidence="8">
    <location>
        <position position="89"/>
    </location>
    <ligand>
        <name>heme c</name>
        <dbReference type="ChEBI" id="CHEBI:61717"/>
    </ligand>
</feature>
<evidence type="ECO:0000256" key="7">
    <source>
        <dbReference type="ARBA" id="ARBA00031244"/>
    </source>
</evidence>
<evidence type="ECO:0000313" key="14">
    <source>
        <dbReference type="Proteomes" id="UP000051634"/>
    </source>
</evidence>
<sequence>MIHIRKKMLLAFSVSAVIGLGVAPSAALADGAALAKKYNCLVCLSVDKKRVGPAYKAVAARYEGDPSAVADLVEKIKKGGKGAWGSVPMPPNKKVTDEVATTILDWVLGLNTGTVVAANVSD</sequence>
<protein>
    <recommendedName>
        <fullName evidence="1">Cytochrome c-551</fullName>
    </recommendedName>
    <alternativeName>
        <fullName evidence="7">Cytochrome c551</fullName>
    </alternativeName>
</protein>
<evidence type="ECO:0000256" key="6">
    <source>
        <dbReference type="ARBA" id="ARBA00023004"/>
    </source>
</evidence>
<dbReference type="PROSITE" id="PS51007">
    <property type="entry name" value="CYTC"/>
    <property type="match status" value="1"/>
</dbReference>
<evidence type="ECO:0000256" key="9">
    <source>
        <dbReference type="SAM" id="SignalP"/>
    </source>
</evidence>
<dbReference type="SUPFAM" id="SSF46626">
    <property type="entry name" value="Cytochrome c"/>
    <property type="match status" value="1"/>
</dbReference>
<keyword evidence="3 8" id="KW-0349">Heme</keyword>
<dbReference type="STRING" id="54398.Ga0074115_1611"/>
<keyword evidence="2" id="KW-0813">Transport</keyword>
<evidence type="ECO:0000256" key="8">
    <source>
        <dbReference type="PIRSR" id="PIRSR602324-1"/>
    </source>
</evidence>
<evidence type="ECO:0000313" key="12">
    <source>
        <dbReference type="EMBL" id="KRT58604.1"/>
    </source>
</evidence>
<evidence type="ECO:0000256" key="4">
    <source>
        <dbReference type="ARBA" id="ARBA00022723"/>
    </source>
</evidence>
<dbReference type="EMBL" id="LMXI01000308">
    <property type="protein sequence ID" value="KRT58604.1"/>
    <property type="molecule type" value="Genomic_DNA"/>
</dbReference>
<dbReference type="RefSeq" id="WP_057957175.1">
    <property type="nucleotide sequence ID" value="NZ_KQ557008.1"/>
</dbReference>
<evidence type="ECO:0000256" key="3">
    <source>
        <dbReference type="ARBA" id="ARBA00022617"/>
    </source>
</evidence>
<feature type="chain" id="PRO_5007432517" description="Cytochrome c-551" evidence="9">
    <location>
        <begin position="30"/>
        <end position="122"/>
    </location>
</feature>
<gene>
    <name evidence="11" type="ORF">Ga0074115_1611</name>
    <name evidence="12" type="ORF">Ga0076813_13862</name>
</gene>
<dbReference type="EMBL" id="LDXT01000036">
    <property type="protein sequence ID" value="KRT56605.1"/>
    <property type="molecule type" value="Genomic_DNA"/>
</dbReference>
<dbReference type="GO" id="GO:0005506">
    <property type="term" value="F:iron ion binding"/>
    <property type="evidence" value="ECO:0007669"/>
    <property type="project" value="InterPro"/>
</dbReference>
<feature type="signal peptide" evidence="9">
    <location>
        <begin position="1"/>
        <end position="29"/>
    </location>
</feature>
<comment type="caution">
    <text evidence="12">The sequence shown here is derived from an EMBL/GenBank/DDBJ whole genome shotgun (WGS) entry which is preliminary data.</text>
</comment>
<name>A0A0T5Z6Q8_9GAMM</name>
<dbReference type="AlphaFoldDB" id="A0A0T5Z6Q8"/>
<proteinExistence type="predicted"/>
<evidence type="ECO:0000259" key="10">
    <source>
        <dbReference type="PROSITE" id="PS51007"/>
    </source>
</evidence>